<feature type="transmembrane region" description="Helical" evidence="8">
    <location>
        <begin position="141"/>
        <end position="162"/>
    </location>
</feature>
<dbReference type="PANTHER" id="PTHR24243">
    <property type="entry name" value="G-PROTEIN COUPLED RECEPTOR"/>
    <property type="match status" value="1"/>
</dbReference>
<dbReference type="EMBL" id="CAJNRF010017658">
    <property type="protein sequence ID" value="CAF2235105.1"/>
    <property type="molecule type" value="Genomic_DNA"/>
</dbReference>
<dbReference type="Proteomes" id="UP000663856">
    <property type="component" value="Unassembled WGS sequence"/>
</dbReference>
<keyword evidence="7" id="KW-0807">Transducer</keyword>
<feature type="transmembrane region" description="Helical" evidence="8">
    <location>
        <begin position="174"/>
        <end position="207"/>
    </location>
</feature>
<dbReference type="AlphaFoldDB" id="A0A817A157"/>
<comment type="caution">
    <text evidence="10">The sequence shown here is derived from an EMBL/GenBank/DDBJ whole genome shotgun (WGS) entry which is preliminary data.</text>
</comment>
<feature type="transmembrane region" description="Helical" evidence="8">
    <location>
        <begin position="20"/>
        <end position="45"/>
    </location>
</feature>
<evidence type="ECO:0000256" key="3">
    <source>
        <dbReference type="ARBA" id="ARBA00022989"/>
    </source>
</evidence>
<evidence type="ECO:0000256" key="7">
    <source>
        <dbReference type="ARBA" id="ARBA00023224"/>
    </source>
</evidence>
<keyword evidence="5 8" id="KW-0472">Membrane</keyword>
<reference evidence="10" key="1">
    <citation type="submission" date="2021-02" db="EMBL/GenBank/DDBJ databases">
        <authorList>
            <person name="Nowell W R."/>
        </authorList>
    </citation>
    <scope>NUCLEOTIDE SEQUENCE</scope>
</reference>
<dbReference type="Gene3D" id="1.20.1070.10">
    <property type="entry name" value="Rhodopsin 7-helix transmembrane proteins"/>
    <property type="match status" value="1"/>
</dbReference>
<proteinExistence type="predicted"/>
<keyword evidence="6" id="KW-0675">Receptor</keyword>
<feature type="transmembrane region" description="Helical" evidence="8">
    <location>
        <begin position="272"/>
        <end position="291"/>
    </location>
</feature>
<gene>
    <name evidence="11" type="ORF">OVN521_LOCUS12536</name>
    <name evidence="10" type="ORF">WKI299_LOCUS36222</name>
</gene>
<evidence type="ECO:0000256" key="4">
    <source>
        <dbReference type="ARBA" id="ARBA00023040"/>
    </source>
</evidence>
<keyword evidence="2 8" id="KW-0812">Transmembrane</keyword>
<dbReference type="Proteomes" id="UP000663866">
    <property type="component" value="Unassembled WGS sequence"/>
</dbReference>
<dbReference type="PANTHER" id="PTHR24243:SF230">
    <property type="entry name" value="G-PROTEIN COUPLED RECEPTORS FAMILY 1 PROFILE DOMAIN-CONTAINING PROTEIN"/>
    <property type="match status" value="1"/>
</dbReference>
<evidence type="ECO:0000256" key="5">
    <source>
        <dbReference type="ARBA" id="ARBA00023136"/>
    </source>
</evidence>
<keyword evidence="4" id="KW-0297">G-protein coupled receptor</keyword>
<evidence type="ECO:0000313" key="10">
    <source>
        <dbReference type="EMBL" id="CAF2235105.1"/>
    </source>
</evidence>
<evidence type="ECO:0000313" key="11">
    <source>
        <dbReference type="EMBL" id="CAF3956335.1"/>
    </source>
</evidence>
<dbReference type="GO" id="GO:0004930">
    <property type="term" value="F:G protein-coupled receptor activity"/>
    <property type="evidence" value="ECO:0007669"/>
    <property type="project" value="UniProtKB-KW"/>
</dbReference>
<evidence type="ECO:0000256" key="6">
    <source>
        <dbReference type="ARBA" id="ARBA00023170"/>
    </source>
</evidence>
<evidence type="ECO:0000256" key="1">
    <source>
        <dbReference type="ARBA" id="ARBA00004141"/>
    </source>
</evidence>
<dbReference type="SUPFAM" id="SSF81321">
    <property type="entry name" value="Family A G protein-coupled receptor-like"/>
    <property type="match status" value="1"/>
</dbReference>
<feature type="domain" description="G-protein coupled receptors family 1 profile" evidence="9">
    <location>
        <begin position="34"/>
        <end position="289"/>
    </location>
</feature>
<evidence type="ECO:0000313" key="12">
    <source>
        <dbReference type="Proteomes" id="UP000663856"/>
    </source>
</evidence>
<name>A0A817A157_9BILA</name>
<evidence type="ECO:0000256" key="2">
    <source>
        <dbReference type="ARBA" id="ARBA00022692"/>
    </source>
</evidence>
<feature type="transmembrane region" description="Helical" evidence="8">
    <location>
        <begin position="57"/>
        <end position="78"/>
    </location>
</feature>
<dbReference type="EMBL" id="CAJOBG010001758">
    <property type="protein sequence ID" value="CAF3956335.1"/>
    <property type="molecule type" value="Genomic_DNA"/>
</dbReference>
<keyword evidence="3 8" id="KW-1133">Transmembrane helix</keyword>
<feature type="transmembrane region" description="Helical" evidence="8">
    <location>
        <begin position="228"/>
        <end position="252"/>
    </location>
</feature>
<keyword evidence="13" id="KW-1185">Reference proteome</keyword>
<evidence type="ECO:0000313" key="13">
    <source>
        <dbReference type="Proteomes" id="UP000663866"/>
    </source>
</evidence>
<dbReference type="InterPro" id="IPR017452">
    <property type="entry name" value="GPCR_Rhodpsn_7TM"/>
</dbReference>
<dbReference type="PROSITE" id="PS50262">
    <property type="entry name" value="G_PROTEIN_RECEP_F1_2"/>
    <property type="match status" value="1"/>
</dbReference>
<protein>
    <recommendedName>
        <fullName evidence="9">G-protein coupled receptors family 1 profile domain-containing protein</fullName>
    </recommendedName>
</protein>
<organism evidence="10 12">
    <name type="scientific">Rotaria magnacalcarata</name>
    <dbReference type="NCBI Taxonomy" id="392030"/>
    <lineage>
        <taxon>Eukaryota</taxon>
        <taxon>Metazoa</taxon>
        <taxon>Spiralia</taxon>
        <taxon>Gnathifera</taxon>
        <taxon>Rotifera</taxon>
        <taxon>Eurotatoria</taxon>
        <taxon>Bdelloidea</taxon>
        <taxon>Philodinida</taxon>
        <taxon>Philodinidae</taxon>
        <taxon>Rotaria</taxon>
    </lineage>
</organism>
<dbReference type="GO" id="GO:0005886">
    <property type="term" value="C:plasma membrane"/>
    <property type="evidence" value="ECO:0007669"/>
    <property type="project" value="TreeGrafter"/>
</dbReference>
<comment type="subcellular location">
    <subcellularLocation>
        <location evidence="1">Membrane</location>
        <topology evidence="1">Multi-pass membrane protein</topology>
    </subcellularLocation>
</comment>
<sequence length="336" mass="38294">MEESISTTSRIILAVARPLLIYSSYVCLICGLIGNVLNIIIVGFLKVFRGNPSSFYLIVESFVNCGVLLNAYALRILLSQFNIDFTRNSIILCKILAVEREITVMISLMAICCEALDQFLVTSHDIARRQKITLKLAQRMASINVVVWILHSIPFAIFYEILPLTGCNISNKYFSLYFSVVYLSLLNGFVPLVVVSLVFSAFAYRNVRRIIRRQVPHIRRRFDRQMTAIVFSRVALLVSVSIPFGTYLLYSMNAPGLMGNVVLSAIDQLCSAATSTLFYMNYAGPFYLFLLTSRRFRSQAKHIFTKKFWKNVFCKRRSDMVVPFNPINPMLNVFSQ</sequence>
<evidence type="ECO:0000259" key="9">
    <source>
        <dbReference type="PROSITE" id="PS50262"/>
    </source>
</evidence>
<accession>A0A817A157</accession>
<evidence type="ECO:0000256" key="8">
    <source>
        <dbReference type="SAM" id="Phobius"/>
    </source>
</evidence>